<dbReference type="EMBL" id="RJKN01000001">
    <property type="protein sequence ID" value="ROP45694.1"/>
    <property type="molecule type" value="Genomic_DNA"/>
</dbReference>
<comment type="caution">
    <text evidence="3">The sequence shown here is derived from an EMBL/GenBank/DDBJ whole genome shotgun (WGS) entry which is preliminary data.</text>
</comment>
<evidence type="ECO:0000313" key="4">
    <source>
        <dbReference type="Proteomes" id="UP000276232"/>
    </source>
</evidence>
<organism evidence="3 4">
    <name type="scientific">Pseudokineococcus lusitanus</name>
    <dbReference type="NCBI Taxonomy" id="763993"/>
    <lineage>
        <taxon>Bacteria</taxon>
        <taxon>Bacillati</taxon>
        <taxon>Actinomycetota</taxon>
        <taxon>Actinomycetes</taxon>
        <taxon>Kineosporiales</taxon>
        <taxon>Kineosporiaceae</taxon>
        <taxon>Pseudokineococcus</taxon>
    </lineage>
</organism>
<dbReference type="Pfam" id="PF01936">
    <property type="entry name" value="NYN"/>
    <property type="match status" value="1"/>
</dbReference>
<feature type="region of interest" description="Disordered" evidence="1">
    <location>
        <begin position="1"/>
        <end position="21"/>
    </location>
</feature>
<evidence type="ECO:0000256" key="1">
    <source>
        <dbReference type="SAM" id="MobiDB-lite"/>
    </source>
</evidence>
<reference evidence="3 4" key="1">
    <citation type="journal article" date="2015" name="Stand. Genomic Sci.">
        <title>Genomic Encyclopedia of Bacterial and Archaeal Type Strains, Phase III: the genomes of soil and plant-associated and newly described type strains.</title>
        <authorList>
            <person name="Whitman W.B."/>
            <person name="Woyke T."/>
            <person name="Klenk H.P."/>
            <person name="Zhou Y."/>
            <person name="Lilburn T.G."/>
            <person name="Beck B.J."/>
            <person name="De Vos P."/>
            <person name="Vandamme P."/>
            <person name="Eisen J.A."/>
            <person name="Garrity G."/>
            <person name="Hugenholtz P."/>
            <person name="Kyrpides N.C."/>
        </authorList>
    </citation>
    <scope>NUCLEOTIDE SEQUENCE [LARGE SCALE GENOMIC DNA]</scope>
    <source>
        <strain evidence="3 4">CECT 7306</strain>
    </source>
</reference>
<proteinExistence type="predicted"/>
<keyword evidence="4" id="KW-1185">Reference proteome</keyword>
<dbReference type="AlphaFoldDB" id="A0A3N1HT40"/>
<gene>
    <name evidence="3" type="ORF">EDC03_0299</name>
</gene>
<feature type="domain" description="NYN" evidence="2">
    <location>
        <begin position="27"/>
        <end position="162"/>
    </location>
</feature>
<protein>
    <recommendedName>
        <fullName evidence="2">NYN domain-containing protein</fullName>
    </recommendedName>
</protein>
<dbReference type="Proteomes" id="UP000276232">
    <property type="component" value="Unassembled WGS sequence"/>
</dbReference>
<dbReference type="OrthoDB" id="4772393at2"/>
<evidence type="ECO:0000259" key="2">
    <source>
        <dbReference type="Pfam" id="PF01936"/>
    </source>
</evidence>
<dbReference type="InParanoid" id="A0A3N1HT40"/>
<dbReference type="GO" id="GO:0004540">
    <property type="term" value="F:RNA nuclease activity"/>
    <property type="evidence" value="ECO:0007669"/>
    <property type="project" value="InterPro"/>
</dbReference>
<sequence length="219" mass="23659">MSTTDLVGAPAAEDGPELPGPPLDLLVWDAPNIDMTLANVIGERPSPSSRPRFDAIARWLVTTAGEHDVEGCVFTNIVPAAAPNMRGWVEAVRSFGFAVFARPKTQPDDDVDEAMLEHVARRAEEGTLARVVVASADGRNFREPLEQLARQGVECVVVAFSEVAGYAQESDLITFLDIEDVPGAFTSPLPRIRLDNLPPEGAWLRPTRSMRSLVEATAG</sequence>
<evidence type="ECO:0000313" key="3">
    <source>
        <dbReference type="EMBL" id="ROP45694.1"/>
    </source>
</evidence>
<name>A0A3N1HT40_9ACTN</name>
<dbReference type="InterPro" id="IPR021139">
    <property type="entry name" value="NYN"/>
</dbReference>
<accession>A0A3N1HT40</accession>
<dbReference type="RefSeq" id="WP_123378416.1">
    <property type="nucleotide sequence ID" value="NZ_RJKN01000001.1"/>
</dbReference>